<sequence>MVSKNTEQLEGEIDKDYVTVASRERQLDKDTSKITFKIKIGTGLAWSFTVVGLFLIVYGILKTGSTDGLLKLNELGDFLSGTLASAWALAGMFFIYVSFLAQTLELKQAKVDTLYARIEMKQSRLEVMKQKEALDYQIDTSKLNQYENLFFSFLELLSRSIQTFSVNQMLGYDSVVKGLNASKIGLSNLHMDFEQRNDIDDLTAYASFKRRVKLNWGDFLPTFLVIIKHLKLRQSDSHREYLLDILRIKIPKNFRILLFYEIALFGKVETKDIIVELDFFKDFIEGDGLLFKEHVRLFDRFK</sequence>
<accession>A0A150X111</accession>
<feature type="transmembrane region" description="Helical" evidence="1">
    <location>
        <begin position="43"/>
        <end position="61"/>
    </location>
</feature>
<evidence type="ECO:0000313" key="3">
    <source>
        <dbReference type="Proteomes" id="UP000075583"/>
    </source>
</evidence>
<dbReference type="Proteomes" id="UP000075583">
    <property type="component" value="Unassembled WGS sequence"/>
</dbReference>
<dbReference type="EMBL" id="LQZQ01000049">
    <property type="protein sequence ID" value="KYG72262.1"/>
    <property type="molecule type" value="Genomic_DNA"/>
</dbReference>
<protein>
    <recommendedName>
        <fullName evidence="4">Phage abortive infection protein</fullName>
    </recommendedName>
</protein>
<gene>
    <name evidence="2" type="ORF">MB14_09485</name>
</gene>
<reference evidence="2" key="1">
    <citation type="submission" date="2016-01" db="EMBL/GenBank/DDBJ databases">
        <title>Genome sequencing of Roseivirga ehrenbergii KMM 6017.</title>
        <authorList>
            <person name="Selvaratnam C."/>
            <person name="Thevarajoo S."/>
            <person name="Goh K.M."/>
            <person name="Ee R."/>
            <person name="Chan K.-G."/>
            <person name="Chong C.S."/>
        </authorList>
    </citation>
    <scope>NUCLEOTIDE SEQUENCE [LARGE SCALE GENOMIC DNA]</scope>
    <source>
        <strain evidence="2">KMM 6017</strain>
    </source>
</reference>
<keyword evidence="3" id="KW-1185">Reference proteome</keyword>
<feature type="transmembrane region" description="Helical" evidence="1">
    <location>
        <begin position="81"/>
        <end position="101"/>
    </location>
</feature>
<dbReference type="OrthoDB" id="6678638at2"/>
<keyword evidence="1" id="KW-0472">Membrane</keyword>
<organism evidence="2 3">
    <name type="scientific">Roseivirga ehrenbergii (strain DSM 102268 / JCM 13514 / KCTC 12282 / NCIMB 14502 / KMM 6017)</name>
    <dbReference type="NCBI Taxonomy" id="279360"/>
    <lineage>
        <taxon>Bacteria</taxon>
        <taxon>Pseudomonadati</taxon>
        <taxon>Bacteroidota</taxon>
        <taxon>Cytophagia</taxon>
        <taxon>Cytophagales</taxon>
        <taxon>Roseivirgaceae</taxon>
        <taxon>Roseivirga</taxon>
    </lineage>
</organism>
<name>A0A150X111_ROSEK</name>
<evidence type="ECO:0008006" key="4">
    <source>
        <dbReference type="Google" id="ProtNLM"/>
    </source>
</evidence>
<keyword evidence="1" id="KW-0812">Transmembrane</keyword>
<comment type="caution">
    <text evidence="2">The sequence shown here is derived from an EMBL/GenBank/DDBJ whole genome shotgun (WGS) entry which is preliminary data.</text>
</comment>
<keyword evidence="1" id="KW-1133">Transmembrane helix</keyword>
<dbReference type="AlphaFoldDB" id="A0A150X111"/>
<dbReference type="RefSeq" id="WP_062593359.1">
    <property type="nucleotide sequence ID" value="NZ_LQZQ01000049.1"/>
</dbReference>
<dbReference type="STRING" id="279360.MB14_09485"/>
<evidence type="ECO:0000256" key="1">
    <source>
        <dbReference type="SAM" id="Phobius"/>
    </source>
</evidence>
<evidence type="ECO:0000313" key="2">
    <source>
        <dbReference type="EMBL" id="KYG72262.1"/>
    </source>
</evidence>
<proteinExistence type="predicted"/>